<dbReference type="EMBL" id="CP030941">
    <property type="protein sequence ID" value="UUP17413.1"/>
    <property type="molecule type" value="Genomic_DNA"/>
</dbReference>
<keyword evidence="2" id="KW-1185">Reference proteome</keyword>
<dbReference type="InterPro" id="IPR011200">
    <property type="entry name" value="UCP012608"/>
</dbReference>
<accession>A0ABY5MLA2</accession>
<evidence type="ECO:0008006" key="3">
    <source>
        <dbReference type="Google" id="ProtNLM"/>
    </source>
</evidence>
<evidence type="ECO:0000313" key="2">
    <source>
        <dbReference type="Proteomes" id="UP001342418"/>
    </source>
</evidence>
<name>A0ABY5MLA2_9HYPH</name>
<protein>
    <recommendedName>
        <fullName evidence="3">DUF2332 domain-containing protein</fullName>
    </recommendedName>
</protein>
<dbReference type="RefSeq" id="WP_338529747.1">
    <property type="nucleotide sequence ID" value="NZ_CP030941.1"/>
</dbReference>
<reference evidence="1 2" key="1">
    <citation type="submission" date="2018-07" db="EMBL/GenBank/DDBJ databases">
        <title>Genome sequence of Nitratireductor thuwali#1536.</title>
        <authorList>
            <person name="Michoud G."/>
            <person name="Merlino G."/>
            <person name="Sefrji F.O."/>
            <person name="Daffonchio D."/>
        </authorList>
    </citation>
    <scope>NUCLEOTIDE SEQUENCE [LARGE SCALE GENOMIC DNA]</scope>
    <source>
        <strain evidence="2">Nit1536</strain>
    </source>
</reference>
<proteinExistence type="predicted"/>
<sequence>MSIRQHFLRQAKACDELGSPFTARLCRLLPSLLDQTAEVGGIVTGWGGNAGADALALRFCGGLHALVLSDRAPALAASYPPNVTNDEELARAIVAATLNELAFLVEFLKRPPQTNEIGRSAMLLPGLLAVGRETAMPIQLCEIGASAGLNLMLDRFHYRYGKTCWGDEAAPVRLAPEIRGKGPPLGGFLDISDRRGCDTAPIDIADAEERLRLRSYIWADQTERLDRLDAALALATQDPPPVETSDAADFVEKMLARRDPSSAFVLFHSIMWQYVPEATQRRIEKCLDTAGNLPGAAPIAWLRMEPVASGAPYATLRLNLWPGGAARDLAHCNYHGRWIEWIER</sequence>
<organism evidence="1 2">
    <name type="scientific">Nitratireductor thuwali</name>
    <dbReference type="NCBI Taxonomy" id="2267699"/>
    <lineage>
        <taxon>Bacteria</taxon>
        <taxon>Pseudomonadati</taxon>
        <taxon>Pseudomonadota</taxon>
        <taxon>Alphaproteobacteria</taxon>
        <taxon>Hyphomicrobiales</taxon>
        <taxon>Phyllobacteriaceae</taxon>
        <taxon>Nitratireductor</taxon>
    </lineage>
</organism>
<gene>
    <name evidence="1" type="ORF">NTH_01878</name>
</gene>
<evidence type="ECO:0000313" key="1">
    <source>
        <dbReference type="EMBL" id="UUP17413.1"/>
    </source>
</evidence>
<dbReference type="PIRSF" id="PIRSF012608">
    <property type="entry name" value="UCP012608"/>
    <property type="match status" value="1"/>
</dbReference>
<dbReference type="Pfam" id="PF10094">
    <property type="entry name" value="DUF2332"/>
    <property type="match status" value="1"/>
</dbReference>
<dbReference type="Proteomes" id="UP001342418">
    <property type="component" value="Chromosome"/>
</dbReference>